<feature type="region of interest" description="Disordered" evidence="7">
    <location>
        <begin position="649"/>
        <end position="702"/>
    </location>
</feature>
<feature type="compositionally biased region" description="Low complexity" evidence="7">
    <location>
        <begin position="425"/>
        <end position="448"/>
    </location>
</feature>
<dbReference type="Pfam" id="PF00533">
    <property type="entry name" value="BRCT"/>
    <property type="match status" value="1"/>
</dbReference>
<feature type="domain" description="BRCT" evidence="8">
    <location>
        <begin position="546"/>
        <end position="649"/>
    </location>
</feature>
<evidence type="ECO:0000256" key="7">
    <source>
        <dbReference type="SAM" id="MobiDB-lite"/>
    </source>
</evidence>
<proteinExistence type="predicted"/>
<dbReference type="SUPFAM" id="SSF56784">
    <property type="entry name" value="HAD-like"/>
    <property type="match status" value="1"/>
</dbReference>
<dbReference type="SMART" id="SM00577">
    <property type="entry name" value="CPDc"/>
    <property type="match status" value="1"/>
</dbReference>
<evidence type="ECO:0000313" key="11">
    <source>
        <dbReference type="Proteomes" id="UP000311382"/>
    </source>
</evidence>
<name>A0A5C5G234_9BASI</name>
<dbReference type="AlphaFoldDB" id="A0A5C5G234"/>
<feature type="region of interest" description="Disordered" evidence="7">
    <location>
        <begin position="204"/>
        <end position="258"/>
    </location>
</feature>
<evidence type="ECO:0000256" key="1">
    <source>
        <dbReference type="ARBA" id="ARBA00004123"/>
    </source>
</evidence>
<dbReference type="InterPro" id="IPR036420">
    <property type="entry name" value="BRCT_dom_sf"/>
</dbReference>
<dbReference type="PANTHER" id="PTHR23081:SF36">
    <property type="entry name" value="RNA POLYMERASE II SUBUNIT A C-TERMINAL DOMAIN PHOSPHATASE"/>
    <property type="match status" value="1"/>
</dbReference>
<feature type="compositionally biased region" description="Low complexity" evidence="7">
    <location>
        <begin position="781"/>
        <end position="793"/>
    </location>
</feature>
<comment type="subcellular location">
    <subcellularLocation>
        <location evidence="1 6">Nucleus</location>
    </subcellularLocation>
</comment>
<evidence type="ECO:0000256" key="2">
    <source>
        <dbReference type="ARBA" id="ARBA00022801"/>
    </source>
</evidence>
<dbReference type="SUPFAM" id="SSF52113">
    <property type="entry name" value="BRCT domain"/>
    <property type="match status" value="1"/>
</dbReference>
<evidence type="ECO:0000259" key="8">
    <source>
        <dbReference type="PROSITE" id="PS50172"/>
    </source>
</evidence>
<feature type="compositionally biased region" description="Acidic residues" evidence="7">
    <location>
        <begin position="724"/>
        <end position="734"/>
    </location>
</feature>
<dbReference type="InterPro" id="IPR036412">
    <property type="entry name" value="HAD-like_sf"/>
</dbReference>
<dbReference type="Proteomes" id="UP000311382">
    <property type="component" value="Unassembled WGS sequence"/>
</dbReference>
<feature type="compositionally biased region" description="Low complexity" evidence="7">
    <location>
        <begin position="859"/>
        <end position="870"/>
    </location>
</feature>
<evidence type="ECO:0000313" key="10">
    <source>
        <dbReference type="EMBL" id="TNY22965.1"/>
    </source>
</evidence>
<feature type="region of interest" description="Disordered" evidence="7">
    <location>
        <begin position="724"/>
        <end position="820"/>
    </location>
</feature>
<comment type="catalytic activity">
    <reaction evidence="5 6">
        <text>O-phospho-L-threonyl-[protein] + H2O = L-threonyl-[protein] + phosphate</text>
        <dbReference type="Rhea" id="RHEA:47004"/>
        <dbReference type="Rhea" id="RHEA-COMP:11060"/>
        <dbReference type="Rhea" id="RHEA-COMP:11605"/>
        <dbReference type="ChEBI" id="CHEBI:15377"/>
        <dbReference type="ChEBI" id="CHEBI:30013"/>
        <dbReference type="ChEBI" id="CHEBI:43474"/>
        <dbReference type="ChEBI" id="CHEBI:61977"/>
        <dbReference type="EC" id="3.1.3.16"/>
    </reaction>
</comment>
<dbReference type="EC" id="3.1.3.16" evidence="6"/>
<gene>
    <name evidence="10" type="ORF">DMC30DRAFT_410812</name>
</gene>
<comment type="catalytic activity">
    <reaction evidence="4 6">
        <text>O-phospho-L-seryl-[protein] + H2O = L-seryl-[protein] + phosphate</text>
        <dbReference type="Rhea" id="RHEA:20629"/>
        <dbReference type="Rhea" id="RHEA-COMP:9863"/>
        <dbReference type="Rhea" id="RHEA-COMP:11604"/>
        <dbReference type="ChEBI" id="CHEBI:15377"/>
        <dbReference type="ChEBI" id="CHEBI:29999"/>
        <dbReference type="ChEBI" id="CHEBI:43474"/>
        <dbReference type="ChEBI" id="CHEBI:83421"/>
        <dbReference type="EC" id="3.1.3.16"/>
    </reaction>
</comment>
<feature type="compositionally biased region" description="Low complexity" evidence="7">
    <location>
        <begin position="750"/>
        <end position="768"/>
    </location>
</feature>
<feature type="compositionally biased region" description="Pro residues" evidence="7">
    <location>
        <begin position="411"/>
        <end position="424"/>
    </location>
</feature>
<feature type="region of interest" description="Disordered" evidence="7">
    <location>
        <begin position="408"/>
        <end position="478"/>
    </location>
</feature>
<sequence length="888" mass="94068">MDLPATALSLPRGLSYPITIQRIHAQIGTRVRKTDTLLTYSFVPHLPDDDGNRVRQVRQWESPIEGHVHQWHVHPGDLVRDNSQPVVHIKEPCTHDVQLQGLCALCGKDLTAVDYTGFSDTSRATISMVHDVGGLTVSLDEAARLESATTTRLLNAKKLSLIVDLDQTIVHATVEPTVHEWMHDPTNPNFAALEGVKRFKLLDEAPARGGGGRRRKANGPAKAEKRKRPVREGDGEEEEERGGAGEDADDESSEDDDEDGCWYYIKMRPGLPDFLKRVSEMYEMHVYTMGTRAYAKEVCRVIDPDGGLFGGRILSRDESGSLTRKSLQRLFPCDTNMVVIIDDRADVWDGSPHLVKVIPCAFHSLPPTLCLLRPDSAASLTRPPLLRTADEFFVGIGDINAAFLPKKKELVPPPPAPAPSPSPAASPASASPSASPADSSPSPGASPDPARPRRTTTPSTSPPPPHAAHSSLPEAITPEPTTVSDLLVEPSPAGEADSVVVAPALDEASSVALGAVRDILSTVRNRFFEEHEANGSADVASIIPSLKRLVLRDTSLVFSGLVALGTAPHNSEYWKLAASFGAHCGAELSSSTTHLVAAQEGTAKVHQARRMRRDGVKGEGEEGVRIVYPQWLLDCVARWERLPEEGYLVPEPEGRASAPGSPVRPELSAGEDDAVAAERRQGQDAGGGEGDAEGEGEGEAEAELEGELHLEDLDWGDAMKEVDDLLLETDDDDTASLFGGAGGATDGESDASVASPAPAAAPNNGAARSPRKRPRGSTPTGAAGVAQDGPAAARSATESPLQKRVKTARSRKSGLKQSLSAAALERAASIAVGAATGAGRGGGTAVVDEEEEEGRATPSEVASVASSSIASDDEDLLAMAADLEQGWT</sequence>
<feature type="compositionally biased region" description="Acidic residues" evidence="7">
    <location>
        <begin position="690"/>
        <end position="702"/>
    </location>
</feature>
<reference evidence="10 11" key="1">
    <citation type="submission" date="2019-03" db="EMBL/GenBank/DDBJ databases">
        <title>Rhodosporidium diobovatum UCD-FST 08-225 genome sequencing, assembly, and annotation.</title>
        <authorList>
            <person name="Fakankun I.U."/>
            <person name="Fristensky B."/>
            <person name="Levin D.B."/>
        </authorList>
    </citation>
    <scope>NUCLEOTIDE SEQUENCE [LARGE SCALE GENOMIC DNA]</scope>
    <source>
        <strain evidence="10 11">UCD-FST 08-225</strain>
    </source>
</reference>
<dbReference type="CDD" id="cd07521">
    <property type="entry name" value="HAD_FCP1-like"/>
    <property type="match status" value="1"/>
</dbReference>
<comment type="caution">
    <text evidence="10">The sequence shown here is derived from an EMBL/GenBank/DDBJ whole genome shotgun (WGS) entry which is preliminary data.</text>
</comment>
<dbReference type="EMBL" id="SOZI01000017">
    <property type="protein sequence ID" value="TNY22965.1"/>
    <property type="molecule type" value="Genomic_DNA"/>
</dbReference>
<comment type="function">
    <text evidence="6">This promotes the activity of RNA polymerase II.</text>
</comment>
<evidence type="ECO:0000256" key="4">
    <source>
        <dbReference type="ARBA" id="ARBA00047761"/>
    </source>
</evidence>
<dbReference type="PROSITE" id="PS50969">
    <property type="entry name" value="FCP1"/>
    <property type="match status" value="1"/>
</dbReference>
<dbReference type="PANTHER" id="PTHR23081">
    <property type="entry name" value="RNA POLYMERASE II CTD PHOSPHATASE"/>
    <property type="match status" value="1"/>
</dbReference>
<dbReference type="SMART" id="SM00292">
    <property type="entry name" value="BRCT"/>
    <property type="match status" value="1"/>
</dbReference>
<feature type="compositionally biased region" description="Acidic residues" evidence="7">
    <location>
        <begin position="234"/>
        <end position="258"/>
    </location>
</feature>
<dbReference type="Pfam" id="PF03031">
    <property type="entry name" value="NIF"/>
    <property type="match status" value="1"/>
</dbReference>
<dbReference type="InterPro" id="IPR001357">
    <property type="entry name" value="BRCT_dom"/>
</dbReference>
<dbReference type="NCBIfam" id="TIGR02250">
    <property type="entry name" value="FCP1_euk"/>
    <property type="match status" value="1"/>
</dbReference>
<dbReference type="InterPro" id="IPR011947">
    <property type="entry name" value="FCP1_euk"/>
</dbReference>
<keyword evidence="2 6" id="KW-0378">Hydrolase</keyword>
<feature type="domain" description="FCP1 homology" evidence="9">
    <location>
        <begin position="154"/>
        <end position="383"/>
    </location>
</feature>
<dbReference type="CDD" id="cd17729">
    <property type="entry name" value="BRCT_CTDP1"/>
    <property type="match status" value="1"/>
</dbReference>
<evidence type="ECO:0000256" key="5">
    <source>
        <dbReference type="ARBA" id="ARBA00048336"/>
    </source>
</evidence>
<dbReference type="Gene3D" id="3.40.50.10190">
    <property type="entry name" value="BRCT domain"/>
    <property type="match status" value="1"/>
</dbReference>
<keyword evidence="3 6" id="KW-0539">Nucleus</keyword>
<dbReference type="GO" id="GO:0005634">
    <property type="term" value="C:nucleus"/>
    <property type="evidence" value="ECO:0007669"/>
    <property type="project" value="UniProtKB-SubCell"/>
</dbReference>
<dbReference type="STRING" id="5288.A0A5C5G234"/>
<dbReference type="InterPro" id="IPR004274">
    <property type="entry name" value="FCP1_dom"/>
</dbReference>
<keyword evidence="11" id="KW-1185">Reference proteome</keyword>
<dbReference type="InterPro" id="IPR039189">
    <property type="entry name" value="Fcp1"/>
</dbReference>
<dbReference type="InterPro" id="IPR023214">
    <property type="entry name" value="HAD_sf"/>
</dbReference>
<feature type="compositionally biased region" description="Low complexity" evidence="7">
    <location>
        <begin position="877"/>
        <end position="888"/>
    </location>
</feature>
<feature type="compositionally biased region" description="Basic residues" evidence="7">
    <location>
        <begin position="803"/>
        <end position="814"/>
    </location>
</feature>
<organism evidence="10 11">
    <name type="scientific">Rhodotorula diobovata</name>
    <dbReference type="NCBI Taxonomy" id="5288"/>
    <lineage>
        <taxon>Eukaryota</taxon>
        <taxon>Fungi</taxon>
        <taxon>Dikarya</taxon>
        <taxon>Basidiomycota</taxon>
        <taxon>Pucciniomycotina</taxon>
        <taxon>Microbotryomycetes</taxon>
        <taxon>Sporidiobolales</taxon>
        <taxon>Sporidiobolaceae</taxon>
        <taxon>Rhodotorula</taxon>
    </lineage>
</organism>
<evidence type="ECO:0000259" key="9">
    <source>
        <dbReference type="PROSITE" id="PS50969"/>
    </source>
</evidence>
<feature type="region of interest" description="Disordered" evidence="7">
    <location>
        <begin position="833"/>
        <end position="888"/>
    </location>
</feature>
<protein>
    <recommendedName>
        <fullName evidence="6">RNA polymerase II subunit A C-terminal domain phosphatase</fullName>
        <ecNumber evidence="6">3.1.3.16</ecNumber>
    </recommendedName>
</protein>
<accession>A0A5C5G234</accession>
<evidence type="ECO:0000256" key="6">
    <source>
        <dbReference type="RuleBase" id="RU366066"/>
    </source>
</evidence>
<dbReference type="GO" id="GO:0008420">
    <property type="term" value="F:RNA polymerase II CTD heptapeptide repeat phosphatase activity"/>
    <property type="evidence" value="ECO:0007669"/>
    <property type="project" value="UniProtKB-UniRule"/>
</dbReference>
<dbReference type="OrthoDB" id="10249888at2759"/>
<dbReference type="Gene3D" id="3.40.50.1000">
    <property type="entry name" value="HAD superfamily/HAD-like"/>
    <property type="match status" value="1"/>
</dbReference>
<evidence type="ECO:0000256" key="3">
    <source>
        <dbReference type="ARBA" id="ARBA00023242"/>
    </source>
</evidence>
<dbReference type="PROSITE" id="PS50172">
    <property type="entry name" value="BRCT"/>
    <property type="match status" value="1"/>
</dbReference>